<accession>A0A1F6YR37</accession>
<feature type="transmembrane region" description="Helical" evidence="16">
    <location>
        <begin position="144"/>
        <end position="163"/>
    </location>
</feature>
<dbReference type="Gene3D" id="2.40.30.10">
    <property type="entry name" value="Translation factors"/>
    <property type="match status" value="1"/>
</dbReference>
<comment type="cofactor">
    <cofactor evidence="1">
        <name>FAD</name>
        <dbReference type="ChEBI" id="CHEBI:57692"/>
    </cofactor>
</comment>
<feature type="transmembrane region" description="Helical" evidence="16">
    <location>
        <begin position="98"/>
        <end position="116"/>
    </location>
</feature>
<dbReference type="GO" id="GO:0016491">
    <property type="term" value="F:oxidoreductase activity"/>
    <property type="evidence" value="ECO:0007669"/>
    <property type="project" value="UniProtKB-KW"/>
</dbReference>
<dbReference type="Proteomes" id="UP000177047">
    <property type="component" value="Unassembled WGS sequence"/>
</dbReference>
<keyword evidence="3" id="KW-0597">Phosphoprotein</keyword>
<evidence type="ECO:0000259" key="17">
    <source>
        <dbReference type="PROSITE" id="PS51384"/>
    </source>
</evidence>
<keyword evidence="8" id="KW-0479">Metal-binding</keyword>
<keyword evidence="13" id="KW-0408">Iron</keyword>
<feature type="transmembrane region" description="Helical" evidence="16">
    <location>
        <begin position="229"/>
        <end position="250"/>
    </location>
</feature>
<feature type="transmembrane region" description="Helical" evidence="16">
    <location>
        <begin position="170"/>
        <end position="191"/>
    </location>
</feature>
<organism evidence="18 19">
    <name type="scientific">Candidatus Nomurabacteria bacterium RIFOXYB1_FULL_39_16</name>
    <dbReference type="NCBI Taxonomy" id="1801803"/>
    <lineage>
        <taxon>Bacteria</taxon>
        <taxon>Candidatus Nomuraibacteriota</taxon>
    </lineage>
</organism>
<dbReference type="STRING" id="1801803.A2356_03445"/>
<feature type="transmembrane region" description="Helical" evidence="16">
    <location>
        <begin position="123"/>
        <end position="138"/>
    </location>
</feature>
<feature type="transmembrane region" description="Helical" evidence="16">
    <location>
        <begin position="74"/>
        <end position="92"/>
    </location>
</feature>
<feature type="transmembrane region" description="Helical" evidence="16">
    <location>
        <begin position="20"/>
        <end position="39"/>
    </location>
</feature>
<keyword evidence="5" id="KW-0288">FMN</keyword>
<dbReference type="InterPro" id="IPR050415">
    <property type="entry name" value="MRET"/>
</dbReference>
<feature type="transmembrane region" description="Helical" evidence="16">
    <location>
        <begin position="45"/>
        <end position="67"/>
    </location>
</feature>
<keyword evidence="10" id="KW-1278">Translocase</keyword>
<evidence type="ECO:0000256" key="11">
    <source>
        <dbReference type="ARBA" id="ARBA00022989"/>
    </source>
</evidence>
<dbReference type="PROSITE" id="PS51384">
    <property type="entry name" value="FAD_FR"/>
    <property type="match status" value="1"/>
</dbReference>
<name>A0A1F6YR37_9BACT</name>
<dbReference type="Gene3D" id="3.40.50.80">
    <property type="entry name" value="Nucleotide-binding domain of ferredoxin-NADP reductase (FNR) module"/>
    <property type="match status" value="1"/>
</dbReference>
<keyword evidence="6 16" id="KW-0812">Transmembrane</keyword>
<dbReference type="AlphaFoldDB" id="A0A1F6YR37"/>
<comment type="caution">
    <text evidence="18">The sequence shown here is derived from an EMBL/GenBank/DDBJ whole genome shotgun (WGS) entry which is preliminary data.</text>
</comment>
<evidence type="ECO:0000256" key="14">
    <source>
        <dbReference type="ARBA" id="ARBA00023014"/>
    </source>
</evidence>
<dbReference type="InterPro" id="IPR039261">
    <property type="entry name" value="FNR_nucleotide-bd"/>
</dbReference>
<dbReference type="GO" id="GO:0051537">
    <property type="term" value="F:2 iron, 2 sulfur cluster binding"/>
    <property type="evidence" value="ECO:0007669"/>
    <property type="project" value="UniProtKB-KW"/>
</dbReference>
<keyword evidence="12" id="KW-0560">Oxidoreductase</keyword>
<keyword evidence="11 16" id="KW-1133">Transmembrane helix</keyword>
<evidence type="ECO:0000256" key="2">
    <source>
        <dbReference type="ARBA" id="ARBA00022448"/>
    </source>
</evidence>
<evidence type="ECO:0000256" key="4">
    <source>
        <dbReference type="ARBA" id="ARBA00022630"/>
    </source>
</evidence>
<evidence type="ECO:0000256" key="9">
    <source>
        <dbReference type="ARBA" id="ARBA00022827"/>
    </source>
</evidence>
<dbReference type="GO" id="GO:0055085">
    <property type="term" value="P:transmembrane transport"/>
    <property type="evidence" value="ECO:0007669"/>
    <property type="project" value="InterPro"/>
</dbReference>
<dbReference type="PRINTS" id="PR00371">
    <property type="entry name" value="FPNCR"/>
</dbReference>
<evidence type="ECO:0000313" key="19">
    <source>
        <dbReference type="Proteomes" id="UP000177047"/>
    </source>
</evidence>
<proteinExistence type="predicted"/>
<reference evidence="18 19" key="1">
    <citation type="journal article" date="2016" name="Nat. Commun.">
        <title>Thousands of microbial genomes shed light on interconnected biogeochemical processes in an aquifer system.</title>
        <authorList>
            <person name="Anantharaman K."/>
            <person name="Brown C.T."/>
            <person name="Hug L.A."/>
            <person name="Sharon I."/>
            <person name="Castelle C.J."/>
            <person name="Probst A.J."/>
            <person name="Thomas B.C."/>
            <person name="Singh A."/>
            <person name="Wilkins M.J."/>
            <person name="Karaoz U."/>
            <person name="Brodie E.L."/>
            <person name="Williams K.H."/>
            <person name="Hubbard S.S."/>
            <person name="Banfield J.F."/>
        </authorList>
    </citation>
    <scope>NUCLEOTIDE SEQUENCE [LARGE SCALE GENOMIC DNA]</scope>
</reference>
<evidence type="ECO:0000256" key="16">
    <source>
        <dbReference type="SAM" id="Phobius"/>
    </source>
</evidence>
<keyword evidence="7" id="KW-0001">2Fe-2S</keyword>
<evidence type="ECO:0000313" key="18">
    <source>
        <dbReference type="EMBL" id="OGJ08849.1"/>
    </source>
</evidence>
<dbReference type="PANTHER" id="PTHR47354:SF6">
    <property type="entry name" value="NADH OXIDOREDUCTASE HCR"/>
    <property type="match status" value="1"/>
</dbReference>
<evidence type="ECO:0000256" key="3">
    <source>
        <dbReference type="ARBA" id="ARBA00022553"/>
    </source>
</evidence>
<feature type="domain" description="FAD-binding FR-type" evidence="17">
    <location>
        <begin position="269"/>
        <end position="372"/>
    </location>
</feature>
<evidence type="ECO:0000256" key="15">
    <source>
        <dbReference type="ARBA" id="ARBA00023136"/>
    </source>
</evidence>
<dbReference type="GO" id="GO:0046872">
    <property type="term" value="F:metal ion binding"/>
    <property type="evidence" value="ECO:0007669"/>
    <property type="project" value="UniProtKB-KW"/>
</dbReference>
<dbReference type="Pfam" id="PF00175">
    <property type="entry name" value="NAD_binding_1"/>
    <property type="match status" value="1"/>
</dbReference>
<dbReference type="PANTHER" id="PTHR47354">
    <property type="entry name" value="NADH OXIDOREDUCTASE HCR"/>
    <property type="match status" value="1"/>
</dbReference>
<keyword evidence="15 16" id="KW-0472">Membrane</keyword>
<dbReference type="InterPro" id="IPR001433">
    <property type="entry name" value="OxRdtase_FAD/NAD-bd"/>
</dbReference>
<protein>
    <recommendedName>
        <fullName evidence="17">FAD-binding FR-type domain-containing protein</fullName>
    </recommendedName>
</protein>
<dbReference type="InterPro" id="IPR017938">
    <property type="entry name" value="Riboflavin_synthase-like_b-brl"/>
</dbReference>
<keyword evidence="2" id="KW-0813">Transport</keyword>
<feature type="transmembrane region" description="Helical" evidence="16">
    <location>
        <begin position="197"/>
        <end position="217"/>
    </location>
</feature>
<keyword evidence="14" id="KW-0411">Iron-sulfur</keyword>
<dbReference type="PRINTS" id="PR00410">
    <property type="entry name" value="PHEHYDRXLASE"/>
</dbReference>
<evidence type="ECO:0000256" key="13">
    <source>
        <dbReference type="ARBA" id="ARBA00023004"/>
    </source>
</evidence>
<evidence type="ECO:0000256" key="7">
    <source>
        <dbReference type="ARBA" id="ARBA00022714"/>
    </source>
</evidence>
<dbReference type="SUPFAM" id="SSF52343">
    <property type="entry name" value="Ferredoxin reductase-like, C-terminal NADP-linked domain"/>
    <property type="match status" value="1"/>
</dbReference>
<dbReference type="InterPro" id="IPR001709">
    <property type="entry name" value="Flavoprot_Pyr_Nucl_cyt_Rdtase"/>
</dbReference>
<evidence type="ECO:0000256" key="10">
    <source>
        <dbReference type="ARBA" id="ARBA00022967"/>
    </source>
</evidence>
<evidence type="ECO:0000256" key="12">
    <source>
        <dbReference type="ARBA" id="ARBA00023002"/>
    </source>
</evidence>
<evidence type="ECO:0000256" key="1">
    <source>
        <dbReference type="ARBA" id="ARBA00001974"/>
    </source>
</evidence>
<dbReference type="CDD" id="cd00322">
    <property type="entry name" value="FNR_like"/>
    <property type="match status" value="1"/>
</dbReference>
<evidence type="ECO:0000256" key="5">
    <source>
        <dbReference type="ARBA" id="ARBA00022643"/>
    </source>
</evidence>
<keyword evidence="9" id="KW-0274">FAD</keyword>
<evidence type="ECO:0000256" key="6">
    <source>
        <dbReference type="ARBA" id="ARBA00022692"/>
    </source>
</evidence>
<dbReference type="GO" id="GO:0016020">
    <property type="term" value="C:membrane"/>
    <property type="evidence" value="ECO:0007669"/>
    <property type="project" value="InterPro"/>
</dbReference>
<sequence length="509" mass="57664">MLKYIDNFLNKITMYRITLYVLLFFFGSAFTLSIFKLLPYTPVDLVASLLIILAVSFVFNVIFSFVFEAPTNTESIYITSLILFFLITPAQGGVYAQFLPLAIWASIWAMASKYIFAIGKKHIFNPAAFAMVLVAFTINESASWWIGTPYMLPFVVVGGLLLVRKIRRADLVFSFIISSLVFITIFAIFRGSNVTNTLFFTFRDSAFLFFAFIMLTEPLTAPTTKWLRIAYGILVGFLFTPSLHIGAFYATPELALVVGNVFAYMTGPKEKLFLKLKERVKVGADTFDFIFQKDKSFSFKPGQYMEWTLKHRSPDTRGNRRYFTLASSPTEDEIHLGVKFYPEPSSFKNRLLALAPGGEIIAAQKSGDFVLPEDKNQELVFLAGGIGVTPFRSMVQYLLDKKEKREITIFYSNKTVADIAYKEVFDRAQAELGIKTIYMVTDQKEKLPDASLHSGRVDAQTIREEIPDYLAKQFYISGTHSMVDSFEDILKSMGVSKKNIKIDFFPGFA</sequence>
<dbReference type="SUPFAM" id="SSF63380">
    <property type="entry name" value="Riboflavin synthase domain-like"/>
    <property type="match status" value="1"/>
</dbReference>
<evidence type="ECO:0000256" key="8">
    <source>
        <dbReference type="ARBA" id="ARBA00022723"/>
    </source>
</evidence>
<gene>
    <name evidence="18" type="ORF">A2356_03445</name>
</gene>
<dbReference type="EMBL" id="MFWB01000015">
    <property type="protein sequence ID" value="OGJ08849.1"/>
    <property type="molecule type" value="Genomic_DNA"/>
</dbReference>
<dbReference type="InterPro" id="IPR004338">
    <property type="entry name" value="NqrB/RnfD"/>
</dbReference>
<keyword evidence="4" id="KW-0285">Flavoprotein</keyword>
<dbReference type="Pfam" id="PF03116">
    <property type="entry name" value="NQR2_RnfD_RnfE"/>
    <property type="match status" value="1"/>
</dbReference>
<dbReference type="InterPro" id="IPR017927">
    <property type="entry name" value="FAD-bd_FR_type"/>
</dbReference>